<dbReference type="EMBL" id="OC966815">
    <property type="protein sequence ID" value="CAD7666101.1"/>
    <property type="molecule type" value="Genomic_DNA"/>
</dbReference>
<dbReference type="InterPro" id="IPR011013">
    <property type="entry name" value="Gal_mutarotase_sf_dom"/>
</dbReference>
<dbReference type="GO" id="GO:0030246">
    <property type="term" value="F:carbohydrate binding"/>
    <property type="evidence" value="ECO:0007669"/>
    <property type="project" value="InterPro"/>
</dbReference>
<proteinExistence type="predicted"/>
<accession>A0A7R9R1B9</accession>
<dbReference type="InterPro" id="IPR050843">
    <property type="entry name" value="Glycosyl_Hydrlase_38"/>
</dbReference>
<dbReference type="SUPFAM" id="SSF74650">
    <property type="entry name" value="Galactose mutarotase-like"/>
    <property type="match status" value="1"/>
</dbReference>
<dbReference type="Proteomes" id="UP000728032">
    <property type="component" value="Unassembled WGS sequence"/>
</dbReference>
<evidence type="ECO:0000313" key="2">
    <source>
        <dbReference type="EMBL" id="CAD7666101.1"/>
    </source>
</evidence>
<dbReference type="Pfam" id="PF07748">
    <property type="entry name" value="Glyco_hydro_38C"/>
    <property type="match status" value="1"/>
</dbReference>
<reference evidence="2" key="1">
    <citation type="submission" date="2020-11" db="EMBL/GenBank/DDBJ databases">
        <authorList>
            <person name="Tran Van P."/>
        </authorList>
    </citation>
    <scope>NUCLEOTIDE SEQUENCE</scope>
</reference>
<evidence type="ECO:0000313" key="3">
    <source>
        <dbReference type="Proteomes" id="UP000728032"/>
    </source>
</evidence>
<dbReference type="PANTHER" id="PTHR11607:SF3">
    <property type="entry name" value="LYSOSOMAL ALPHA-MANNOSIDASE"/>
    <property type="match status" value="1"/>
</dbReference>
<dbReference type="EMBL" id="CAJPVJ010051990">
    <property type="protein sequence ID" value="CAG2183227.1"/>
    <property type="molecule type" value="Genomic_DNA"/>
</dbReference>
<evidence type="ECO:0000259" key="1">
    <source>
        <dbReference type="Pfam" id="PF07748"/>
    </source>
</evidence>
<name>A0A7R9R1B9_9ACAR</name>
<gene>
    <name evidence="2" type="ORF">ONB1V03_LOCUS22648</name>
</gene>
<dbReference type="GO" id="GO:0005764">
    <property type="term" value="C:lysosome"/>
    <property type="evidence" value="ECO:0007669"/>
    <property type="project" value="TreeGrafter"/>
</dbReference>
<sequence length="192" mass="22385">YSDGSVQEVRQQWNDWIAQTIRVYADEEYVEMEWTVGPVPVDDNIGKEVITRFETNFENNKEFYTDANGRQNVKRVRNSEQQSCGQYKESVSKNYYPIYERSFIQDHQKDIQLTVLTDRAQGGSSEADGQLELMIHRRLLAVKDISLNETGVDGKGLVVRGKHYLFFKPINESTKLYRDLSRRLVMSPLMTF</sequence>
<keyword evidence="3" id="KW-1185">Reference proteome</keyword>
<feature type="non-terminal residue" evidence="2">
    <location>
        <position position="1"/>
    </location>
</feature>
<protein>
    <recommendedName>
        <fullName evidence="1">Glycosyl hydrolase family 38 C-terminal domain-containing protein</fullName>
    </recommendedName>
</protein>
<dbReference type="GO" id="GO:0006013">
    <property type="term" value="P:mannose metabolic process"/>
    <property type="evidence" value="ECO:0007669"/>
    <property type="project" value="InterPro"/>
</dbReference>
<dbReference type="GO" id="GO:0004559">
    <property type="term" value="F:alpha-mannosidase activity"/>
    <property type="evidence" value="ECO:0007669"/>
    <property type="project" value="InterPro"/>
</dbReference>
<dbReference type="PANTHER" id="PTHR11607">
    <property type="entry name" value="ALPHA-MANNOSIDASE"/>
    <property type="match status" value="1"/>
</dbReference>
<dbReference type="InterPro" id="IPR011682">
    <property type="entry name" value="Glyco_hydro_38_C"/>
</dbReference>
<dbReference type="AlphaFoldDB" id="A0A7R9R1B9"/>
<dbReference type="OrthoDB" id="6497226at2759"/>
<feature type="domain" description="Glycosyl hydrolase family 38 C-terminal" evidence="1">
    <location>
        <begin position="4"/>
        <end position="140"/>
    </location>
</feature>
<dbReference type="Gene3D" id="2.70.98.30">
    <property type="entry name" value="Golgi alpha-mannosidase II, domain 4"/>
    <property type="match status" value="1"/>
</dbReference>
<organism evidence="2">
    <name type="scientific">Oppiella nova</name>
    <dbReference type="NCBI Taxonomy" id="334625"/>
    <lineage>
        <taxon>Eukaryota</taxon>
        <taxon>Metazoa</taxon>
        <taxon>Ecdysozoa</taxon>
        <taxon>Arthropoda</taxon>
        <taxon>Chelicerata</taxon>
        <taxon>Arachnida</taxon>
        <taxon>Acari</taxon>
        <taxon>Acariformes</taxon>
        <taxon>Sarcoptiformes</taxon>
        <taxon>Oribatida</taxon>
        <taxon>Brachypylina</taxon>
        <taxon>Oppioidea</taxon>
        <taxon>Oppiidae</taxon>
        <taxon>Oppiella</taxon>
    </lineage>
</organism>
<feature type="non-terminal residue" evidence="2">
    <location>
        <position position="192"/>
    </location>
</feature>